<proteinExistence type="predicted"/>
<evidence type="ECO:0000256" key="1">
    <source>
        <dbReference type="SAM" id="Phobius"/>
    </source>
</evidence>
<organism evidence="2 3">
    <name type="scientific">Candidatus Ryanbacteria bacterium RIFCSPLOWO2_02_FULL_45_11c</name>
    <dbReference type="NCBI Taxonomy" id="1802128"/>
    <lineage>
        <taxon>Bacteria</taxon>
        <taxon>Candidatus Ryaniibacteriota</taxon>
    </lineage>
</organism>
<keyword evidence="1" id="KW-1133">Transmembrane helix</keyword>
<comment type="caution">
    <text evidence="2">The sequence shown here is derived from an EMBL/GenBank/DDBJ whole genome shotgun (WGS) entry which is preliminary data.</text>
</comment>
<dbReference type="Proteomes" id="UP000178186">
    <property type="component" value="Unassembled WGS sequence"/>
</dbReference>
<name>A0A1G2H304_9BACT</name>
<gene>
    <name evidence="2" type="ORF">A3H64_00875</name>
</gene>
<accession>A0A1G2H304</accession>
<keyword evidence="1" id="KW-0812">Transmembrane</keyword>
<feature type="transmembrane region" description="Helical" evidence="1">
    <location>
        <begin position="6"/>
        <end position="28"/>
    </location>
</feature>
<sequence>MKKFQFVSWLSATGVGIVVLVLMGLMLLTREASVSLIHTTNNGEGCHILSSNQEKVTSLFVFRRDPQGPYGLRQMYQIDIFNPHEDTSNIFETGEVKKALSCLKWAGTDQETNYLPSNVRQILALRSQN</sequence>
<reference evidence="2 3" key="1">
    <citation type="journal article" date="2016" name="Nat. Commun.">
        <title>Thousands of microbial genomes shed light on interconnected biogeochemical processes in an aquifer system.</title>
        <authorList>
            <person name="Anantharaman K."/>
            <person name="Brown C.T."/>
            <person name="Hug L.A."/>
            <person name="Sharon I."/>
            <person name="Castelle C.J."/>
            <person name="Probst A.J."/>
            <person name="Thomas B.C."/>
            <person name="Singh A."/>
            <person name="Wilkins M.J."/>
            <person name="Karaoz U."/>
            <person name="Brodie E.L."/>
            <person name="Williams K.H."/>
            <person name="Hubbard S.S."/>
            <person name="Banfield J.F."/>
        </authorList>
    </citation>
    <scope>NUCLEOTIDE SEQUENCE [LARGE SCALE GENOMIC DNA]</scope>
</reference>
<evidence type="ECO:0000313" key="2">
    <source>
        <dbReference type="EMBL" id="OGZ56621.1"/>
    </source>
</evidence>
<evidence type="ECO:0000313" key="3">
    <source>
        <dbReference type="Proteomes" id="UP000178186"/>
    </source>
</evidence>
<dbReference type="AlphaFoldDB" id="A0A1G2H304"/>
<keyword evidence="1" id="KW-0472">Membrane</keyword>
<protein>
    <submittedName>
        <fullName evidence="2">Uncharacterized protein</fullName>
    </submittedName>
</protein>
<dbReference type="EMBL" id="MHNY01000008">
    <property type="protein sequence ID" value="OGZ56621.1"/>
    <property type="molecule type" value="Genomic_DNA"/>
</dbReference>